<evidence type="ECO:0000256" key="8">
    <source>
        <dbReference type="RuleBase" id="RU079119"/>
    </source>
</evidence>
<comment type="catalytic activity">
    <reaction evidence="8">
        <text>L-cysteinyl-[protein] + hexadecanoyl-CoA = S-hexadecanoyl-L-cysteinyl-[protein] + CoA</text>
        <dbReference type="Rhea" id="RHEA:36683"/>
        <dbReference type="Rhea" id="RHEA-COMP:10131"/>
        <dbReference type="Rhea" id="RHEA-COMP:11032"/>
        <dbReference type="ChEBI" id="CHEBI:29950"/>
        <dbReference type="ChEBI" id="CHEBI:57287"/>
        <dbReference type="ChEBI" id="CHEBI:57379"/>
        <dbReference type="ChEBI" id="CHEBI:74151"/>
        <dbReference type="EC" id="2.3.1.225"/>
    </reaction>
</comment>
<keyword evidence="3 8" id="KW-0812">Transmembrane</keyword>
<accession>A0A7J7KBG9</accession>
<reference evidence="10" key="1">
    <citation type="submission" date="2020-06" db="EMBL/GenBank/DDBJ databases">
        <title>Draft genome of Bugula neritina, a colonial animal packing powerful symbionts and potential medicines.</title>
        <authorList>
            <person name="Rayko M."/>
        </authorList>
    </citation>
    <scope>NUCLEOTIDE SEQUENCE [LARGE SCALE GENOMIC DNA]</scope>
    <source>
        <strain evidence="10">Kwan_BN1</strain>
    </source>
</reference>
<dbReference type="GO" id="GO:0016020">
    <property type="term" value="C:membrane"/>
    <property type="evidence" value="ECO:0007669"/>
    <property type="project" value="UniProtKB-SubCell"/>
</dbReference>
<evidence type="ECO:0000256" key="3">
    <source>
        <dbReference type="ARBA" id="ARBA00022692"/>
    </source>
</evidence>
<feature type="transmembrane region" description="Helical" evidence="8">
    <location>
        <begin position="54"/>
        <end position="74"/>
    </location>
</feature>
<keyword evidence="6 8" id="KW-0012">Acyltransferase</keyword>
<dbReference type="PANTHER" id="PTHR22883:SF23">
    <property type="entry name" value="PALMITOYLTRANSFERASE ZDHHC6"/>
    <property type="match status" value="1"/>
</dbReference>
<dbReference type="OrthoDB" id="302728at2759"/>
<evidence type="ECO:0000256" key="7">
    <source>
        <dbReference type="ARBA" id="ARBA00038298"/>
    </source>
</evidence>
<evidence type="ECO:0000256" key="2">
    <source>
        <dbReference type="ARBA" id="ARBA00022679"/>
    </source>
</evidence>
<evidence type="ECO:0000256" key="5">
    <source>
        <dbReference type="ARBA" id="ARBA00023136"/>
    </source>
</evidence>
<evidence type="ECO:0000256" key="1">
    <source>
        <dbReference type="ARBA" id="ARBA00004141"/>
    </source>
</evidence>
<evidence type="ECO:0000313" key="10">
    <source>
        <dbReference type="EMBL" id="KAF6035990.1"/>
    </source>
</evidence>
<gene>
    <name evidence="10" type="ORF">EB796_005705</name>
</gene>
<keyword evidence="11" id="KW-1185">Reference proteome</keyword>
<sequence>MIMPTILKESWKFCYTCECNSPPRSWHCSACGRCILRRDHHCTFAGVCIGHQNYRYFIMLLFYLSVCGIYINVLNAEFVVDIMGGLSFQTLLAMLLPWAAWLMGIHGPFTFIVAFMSSLILFGTLLSAGYLLYQLNMIRQGRTSYEINKGQGKEYDIGTMANLKQIFGKNWKFCWLLPWLPSHLYTDGTRFLTVNSYEEIKDL</sequence>
<feature type="transmembrane region" description="Helical" evidence="8">
    <location>
        <begin position="111"/>
        <end position="133"/>
    </location>
</feature>
<evidence type="ECO:0000259" key="9">
    <source>
        <dbReference type="Pfam" id="PF01529"/>
    </source>
</evidence>
<dbReference type="InterPro" id="IPR039859">
    <property type="entry name" value="PFA4/ZDH16/20/ERF2-like"/>
</dbReference>
<dbReference type="GO" id="GO:0005794">
    <property type="term" value="C:Golgi apparatus"/>
    <property type="evidence" value="ECO:0007669"/>
    <property type="project" value="TreeGrafter"/>
</dbReference>
<evidence type="ECO:0000313" key="11">
    <source>
        <dbReference type="Proteomes" id="UP000593567"/>
    </source>
</evidence>
<dbReference type="PANTHER" id="PTHR22883">
    <property type="entry name" value="ZINC FINGER DHHC DOMAIN CONTAINING PROTEIN"/>
    <property type="match status" value="1"/>
</dbReference>
<comment type="caution">
    <text evidence="10">The sequence shown here is derived from an EMBL/GenBank/DDBJ whole genome shotgun (WGS) entry which is preliminary data.</text>
</comment>
<dbReference type="PROSITE" id="PS50216">
    <property type="entry name" value="DHHC"/>
    <property type="match status" value="1"/>
</dbReference>
<name>A0A7J7KBG9_BUGNE</name>
<keyword evidence="5 8" id="KW-0472">Membrane</keyword>
<dbReference type="AlphaFoldDB" id="A0A7J7KBG9"/>
<dbReference type="EMBL" id="VXIV02000798">
    <property type="protein sequence ID" value="KAF6035990.1"/>
    <property type="molecule type" value="Genomic_DNA"/>
</dbReference>
<dbReference type="Pfam" id="PF01529">
    <property type="entry name" value="DHHC"/>
    <property type="match status" value="1"/>
</dbReference>
<dbReference type="GO" id="GO:0006612">
    <property type="term" value="P:protein targeting to membrane"/>
    <property type="evidence" value="ECO:0007669"/>
    <property type="project" value="TreeGrafter"/>
</dbReference>
<keyword evidence="4 8" id="KW-1133">Transmembrane helix</keyword>
<comment type="similarity">
    <text evidence="7">Belongs to the DHHC palmitoyltransferase family. PFA5 subfamily.</text>
</comment>
<proteinExistence type="inferred from homology"/>
<dbReference type="Proteomes" id="UP000593567">
    <property type="component" value="Unassembled WGS sequence"/>
</dbReference>
<feature type="domain" description="Palmitoyltransferase DHHC" evidence="9">
    <location>
        <begin position="9"/>
        <end position="149"/>
    </location>
</feature>
<comment type="domain">
    <text evidence="8">The DHHC domain is required for palmitoyltransferase activity.</text>
</comment>
<protein>
    <recommendedName>
        <fullName evidence="8">Palmitoyltransferase</fullName>
        <ecNumber evidence="8">2.3.1.225</ecNumber>
    </recommendedName>
</protein>
<dbReference type="EC" id="2.3.1.225" evidence="8"/>
<feature type="transmembrane region" description="Helical" evidence="8">
    <location>
        <begin position="86"/>
        <end position="105"/>
    </location>
</feature>
<comment type="subcellular location">
    <subcellularLocation>
        <location evidence="1">Membrane</location>
        <topology evidence="1">Multi-pass membrane protein</topology>
    </subcellularLocation>
</comment>
<evidence type="ECO:0000256" key="6">
    <source>
        <dbReference type="ARBA" id="ARBA00023315"/>
    </source>
</evidence>
<organism evidence="10 11">
    <name type="scientific">Bugula neritina</name>
    <name type="common">Brown bryozoan</name>
    <name type="synonym">Sertularia neritina</name>
    <dbReference type="NCBI Taxonomy" id="10212"/>
    <lineage>
        <taxon>Eukaryota</taxon>
        <taxon>Metazoa</taxon>
        <taxon>Spiralia</taxon>
        <taxon>Lophotrochozoa</taxon>
        <taxon>Bryozoa</taxon>
        <taxon>Gymnolaemata</taxon>
        <taxon>Cheilostomatida</taxon>
        <taxon>Flustrina</taxon>
        <taxon>Buguloidea</taxon>
        <taxon>Bugulidae</taxon>
        <taxon>Bugula</taxon>
    </lineage>
</organism>
<keyword evidence="2 8" id="KW-0808">Transferase</keyword>
<dbReference type="GO" id="GO:0019706">
    <property type="term" value="F:protein-cysteine S-palmitoyltransferase activity"/>
    <property type="evidence" value="ECO:0007669"/>
    <property type="project" value="UniProtKB-EC"/>
</dbReference>
<evidence type="ECO:0000256" key="4">
    <source>
        <dbReference type="ARBA" id="ARBA00022989"/>
    </source>
</evidence>
<dbReference type="InterPro" id="IPR001594">
    <property type="entry name" value="Palmitoyltrfase_DHHC"/>
</dbReference>
<dbReference type="GO" id="GO:0005783">
    <property type="term" value="C:endoplasmic reticulum"/>
    <property type="evidence" value="ECO:0007669"/>
    <property type="project" value="TreeGrafter"/>
</dbReference>